<feature type="transmembrane region" description="Helical" evidence="7">
    <location>
        <begin position="250"/>
        <end position="267"/>
    </location>
</feature>
<feature type="transmembrane region" description="Helical" evidence="7">
    <location>
        <begin position="39"/>
        <end position="64"/>
    </location>
</feature>
<feature type="transmembrane region" description="Helical" evidence="7">
    <location>
        <begin position="76"/>
        <end position="95"/>
    </location>
</feature>
<dbReference type="Pfam" id="PF13440">
    <property type="entry name" value="Polysacc_synt_3"/>
    <property type="match status" value="1"/>
</dbReference>
<dbReference type="Proteomes" id="UP000294829">
    <property type="component" value="Unassembled WGS sequence"/>
</dbReference>
<protein>
    <submittedName>
        <fullName evidence="8">Uncharacterized protein</fullName>
    </submittedName>
</protein>
<dbReference type="GO" id="GO:0005886">
    <property type="term" value="C:plasma membrane"/>
    <property type="evidence" value="ECO:0007669"/>
    <property type="project" value="UniProtKB-SubCell"/>
</dbReference>
<keyword evidence="6 7" id="KW-0472">Membrane</keyword>
<dbReference type="Gene3D" id="3.20.20.370">
    <property type="entry name" value="Glycoside hydrolase/deacetylase"/>
    <property type="match status" value="1"/>
</dbReference>
<keyword evidence="4 7" id="KW-0812">Transmembrane</keyword>
<evidence type="ECO:0000256" key="1">
    <source>
        <dbReference type="ARBA" id="ARBA00004651"/>
    </source>
</evidence>
<feature type="transmembrane region" description="Helical" evidence="7">
    <location>
        <begin position="287"/>
        <end position="310"/>
    </location>
</feature>
<accession>A0A4R5W114</accession>
<feature type="transmembrane region" description="Helical" evidence="7">
    <location>
        <begin position="443"/>
        <end position="461"/>
    </location>
</feature>
<dbReference type="OrthoDB" id="8538786at2"/>
<evidence type="ECO:0000256" key="5">
    <source>
        <dbReference type="ARBA" id="ARBA00022989"/>
    </source>
</evidence>
<comment type="caution">
    <text evidence="8">The sequence shown here is derived from an EMBL/GenBank/DDBJ whole genome shotgun (WGS) entry which is preliminary data.</text>
</comment>
<feature type="transmembrane region" description="Helical" evidence="7">
    <location>
        <begin position="404"/>
        <end position="431"/>
    </location>
</feature>
<feature type="transmembrane region" description="Helical" evidence="7">
    <location>
        <begin position="107"/>
        <end position="130"/>
    </location>
</feature>
<dbReference type="InterPro" id="IPR011330">
    <property type="entry name" value="Glyco_hydro/deAcase_b/a-brl"/>
</dbReference>
<dbReference type="AlphaFoldDB" id="A0A4R5W114"/>
<organism evidence="8 9">
    <name type="scientific">Sapientia aquatica</name>
    <dbReference type="NCBI Taxonomy" id="1549640"/>
    <lineage>
        <taxon>Bacteria</taxon>
        <taxon>Pseudomonadati</taxon>
        <taxon>Pseudomonadota</taxon>
        <taxon>Betaproteobacteria</taxon>
        <taxon>Burkholderiales</taxon>
        <taxon>Oxalobacteraceae</taxon>
        <taxon>Sapientia</taxon>
    </lineage>
</organism>
<sequence>MTSTKKSIGINFVTQYLELTIQFIGVLILARLLTPADTGVFSVAAFLMVLLHMFRDFGVVNYIISEVDLTSEKIQSAFGVAIILALLVAAIMLISSDAVAHFYDNPALKSILHVMALSFAVSPFGSLLFGLYRREMKFKTIFFIKIASALCHVAVATTLAYQGFGALSLAWANFAGILSFGVVANLFRPKNLPFLPRFSNIGTILSFGGISSVGNAANAIGTNSPDLVIAKTIDMAAVGYFSRGNGLVQLFAKLIASALTPIVLPYFSQLKREGAELKQPYLLAVNYLTLLAWPFFAVMAIMAFQIINVLYGSQWNASVPVVQMLCLAGAITALSIFAGHVMIANGQVRQATYAQLLSQPIKVVAIVAASQFGLTGISISIIVGECITFFIINRYLQLTIGVTLGELIVTCWHSAIVTLFSIVGPLAIALFWSTTSGNQTVQLLVAVATAFSGWLIGIVVTKHPLYDQLAQFLTAGYFPPPATFHGKWSSADLAKSCVKFLLYQVGILSLYHRIRNKDALTVAMFHRVLPANQIADLGADPVWTMSTETFRQCLRFFQKNYHVITLDQLAQAHKNGQQLPPRSLLITFDDGWADTAQFAQPILDNFKMHSVVFVAGSVIDQAAPFWQEAIYSLLITDLGNINTLNSALSTLGIDIAFSADLLKQPDGIRAVIKQLEPLALDQLNRLASLLHTQSNMSPAMLSQAEFIQLAGTQTIGSHGHTHQPLTKVVDPATEVSTALNSLLAHLKGNVATNGSNASINSMSFPHGSYNPTVIEACRAAGYEFLFSSDAVLNRTNEQNPDELIFGRIAISELEITDEQRRFHPFMLAFSLFLRPINAIRYARAVL</sequence>
<reference evidence="8 9" key="1">
    <citation type="submission" date="2019-03" db="EMBL/GenBank/DDBJ databases">
        <title>Sapientia aquatica gen. nov., sp. nov., isolated from a crater lake.</title>
        <authorList>
            <person name="Felfoldi T."/>
            <person name="Szabo A."/>
            <person name="Toth E."/>
            <person name="Schumann P."/>
            <person name="Keki Z."/>
            <person name="Marialigeti K."/>
            <person name="Mathe I."/>
        </authorList>
    </citation>
    <scope>NUCLEOTIDE SEQUENCE [LARGE SCALE GENOMIC DNA]</scope>
    <source>
        <strain evidence="8 9">SA-152</strain>
    </source>
</reference>
<keyword evidence="3" id="KW-1003">Cell membrane</keyword>
<dbReference type="GO" id="GO:0005975">
    <property type="term" value="P:carbohydrate metabolic process"/>
    <property type="evidence" value="ECO:0007669"/>
    <property type="project" value="InterPro"/>
</dbReference>
<evidence type="ECO:0000256" key="2">
    <source>
        <dbReference type="ARBA" id="ARBA00007430"/>
    </source>
</evidence>
<feature type="transmembrane region" description="Helical" evidence="7">
    <location>
        <begin position="12"/>
        <end position="33"/>
    </location>
</feature>
<evidence type="ECO:0000256" key="7">
    <source>
        <dbReference type="SAM" id="Phobius"/>
    </source>
</evidence>
<evidence type="ECO:0000256" key="6">
    <source>
        <dbReference type="ARBA" id="ARBA00023136"/>
    </source>
</evidence>
<proteinExistence type="inferred from homology"/>
<dbReference type="PANTHER" id="PTHR30250:SF10">
    <property type="entry name" value="LIPOPOLYSACCHARIDE BIOSYNTHESIS PROTEIN WZXC"/>
    <property type="match status" value="1"/>
</dbReference>
<dbReference type="CDD" id="cd13127">
    <property type="entry name" value="MATE_tuaB_like"/>
    <property type="match status" value="1"/>
</dbReference>
<evidence type="ECO:0000256" key="4">
    <source>
        <dbReference type="ARBA" id="ARBA00022692"/>
    </source>
</evidence>
<dbReference type="SUPFAM" id="SSF88713">
    <property type="entry name" value="Glycoside hydrolase/deacetylase"/>
    <property type="match status" value="1"/>
</dbReference>
<gene>
    <name evidence="8" type="ORF">E2I14_12095</name>
</gene>
<evidence type="ECO:0000256" key="3">
    <source>
        <dbReference type="ARBA" id="ARBA00022475"/>
    </source>
</evidence>
<feature type="transmembrane region" description="Helical" evidence="7">
    <location>
        <begin position="363"/>
        <end position="392"/>
    </location>
</feature>
<keyword evidence="9" id="KW-1185">Reference proteome</keyword>
<feature type="transmembrane region" description="Helical" evidence="7">
    <location>
        <begin position="170"/>
        <end position="187"/>
    </location>
</feature>
<comment type="subcellular location">
    <subcellularLocation>
        <location evidence="1">Cell membrane</location>
        <topology evidence="1">Multi-pass membrane protein</topology>
    </subcellularLocation>
</comment>
<dbReference type="RefSeq" id="WP_133328804.1">
    <property type="nucleotide sequence ID" value="NZ_SMYL01000005.1"/>
</dbReference>
<evidence type="ECO:0000313" key="8">
    <source>
        <dbReference type="EMBL" id="TDK65673.1"/>
    </source>
</evidence>
<dbReference type="PANTHER" id="PTHR30250">
    <property type="entry name" value="PST FAMILY PREDICTED COLANIC ACID TRANSPORTER"/>
    <property type="match status" value="1"/>
</dbReference>
<name>A0A4R5W114_9BURK</name>
<feature type="transmembrane region" description="Helical" evidence="7">
    <location>
        <begin position="322"/>
        <end position="343"/>
    </location>
</feature>
<evidence type="ECO:0000313" key="9">
    <source>
        <dbReference type="Proteomes" id="UP000294829"/>
    </source>
</evidence>
<dbReference type="EMBL" id="SMYL01000005">
    <property type="protein sequence ID" value="TDK65673.1"/>
    <property type="molecule type" value="Genomic_DNA"/>
</dbReference>
<dbReference type="InterPro" id="IPR050833">
    <property type="entry name" value="Poly_Biosynth_Transport"/>
</dbReference>
<feature type="transmembrane region" description="Helical" evidence="7">
    <location>
        <begin position="142"/>
        <end position="164"/>
    </location>
</feature>
<comment type="similarity">
    <text evidence="2">Belongs to the polysaccharide synthase family.</text>
</comment>
<keyword evidence="5 7" id="KW-1133">Transmembrane helix</keyword>